<dbReference type="AlphaFoldDB" id="A0A0C6FFT7"/>
<sequence length="94" mass="10399">MILAQFGEPQNTHRLALDEAARDRGRRPDVLNAYGCGERRDTDDMCDRRCRPSIATEPVRFPGQLGPLVLTESTGPDTDAPMGSIRTSRSIGER</sequence>
<dbReference type="KEGG" id="maqu:Maq22A_c22075"/>
<organism evidence="2 3">
    <name type="scientific">Methylobacterium aquaticum</name>
    <dbReference type="NCBI Taxonomy" id="270351"/>
    <lineage>
        <taxon>Bacteria</taxon>
        <taxon>Pseudomonadati</taxon>
        <taxon>Pseudomonadota</taxon>
        <taxon>Alphaproteobacteria</taxon>
        <taxon>Hyphomicrobiales</taxon>
        <taxon>Methylobacteriaceae</taxon>
        <taxon>Methylobacterium</taxon>
    </lineage>
</organism>
<feature type="compositionally biased region" description="Basic and acidic residues" evidence="1">
    <location>
        <begin position="15"/>
        <end position="27"/>
    </location>
</feature>
<dbReference type="STRING" id="270351.Maq22A_c22075"/>
<accession>A0A0C6FFT7</accession>
<dbReference type="EMBL" id="AP014704">
    <property type="protein sequence ID" value="BAQ47408.1"/>
    <property type="molecule type" value="Genomic_DNA"/>
</dbReference>
<feature type="region of interest" description="Disordered" evidence="1">
    <location>
        <begin position="1"/>
        <end position="27"/>
    </location>
</feature>
<feature type="compositionally biased region" description="Polar residues" evidence="1">
    <location>
        <begin position="85"/>
        <end position="94"/>
    </location>
</feature>
<evidence type="ECO:0000256" key="1">
    <source>
        <dbReference type="SAM" id="MobiDB-lite"/>
    </source>
</evidence>
<evidence type="ECO:0000313" key="3">
    <source>
        <dbReference type="Proteomes" id="UP000061432"/>
    </source>
</evidence>
<reference evidence="3" key="2">
    <citation type="submission" date="2015-01" db="EMBL/GenBank/DDBJ databases">
        <title>Complete genome sequence of Methylobacterium aquaticum strain 22A.</title>
        <authorList>
            <person name="Tani A."/>
            <person name="Ogura Y."/>
            <person name="Hayashi T."/>
        </authorList>
    </citation>
    <scope>NUCLEOTIDE SEQUENCE [LARGE SCALE GENOMIC DNA]</scope>
    <source>
        <strain evidence="3">MA-22A</strain>
    </source>
</reference>
<dbReference type="Proteomes" id="UP000061432">
    <property type="component" value="Chromosome"/>
</dbReference>
<protein>
    <submittedName>
        <fullName evidence="2">Uncharacterized protein</fullName>
    </submittedName>
</protein>
<reference evidence="2 3" key="1">
    <citation type="journal article" date="2015" name="Genome Announc.">
        <title>Complete Genome Sequence of Methylobacterium aquaticum Strain 22A, Isolated from Racomitrium japonicum Moss.</title>
        <authorList>
            <person name="Tani A."/>
            <person name="Ogura Y."/>
            <person name="Hayashi T."/>
            <person name="Kimbara K."/>
        </authorList>
    </citation>
    <scope>NUCLEOTIDE SEQUENCE [LARGE SCALE GENOMIC DNA]</scope>
    <source>
        <strain evidence="2 3">MA-22A</strain>
    </source>
</reference>
<evidence type="ECO:0000313" key="2">
    <source>
        <dbReference type="EMBL" id="BAQ47408.1"/>
    </source>
</evidence>
<proteinExistence type="predicted"/>
<name>A0A0C6FFT7_9HYPH</name>
<gene>
    <name evidence="2" type="ORF">Maq22A_c22075</name>
</gene>
<feature type="region of interest" description="Disordered" evidence="1">
    <location>
        <begin position="57"/>
        <end position="94"/>
    </location>
</feature>